<name>A0ABW3T3T3_9CAUL</name>
<gene>
    <name evidence="1" type="ORF">ACFQ27_06855</name>
</gene>
<comment type="caution">
    <text evidence="1">The sequence shown here is derived from an EMBL/GenBank/DDBJ whole genome shotgun (WGS) entry which is preliminary data.</text>
</comment>
<keyword evidence="2" id="KW-1185">Reference proteome</keyword>
<organism evidence="1 2">
    <name type="scientific">Phenylobacterium conjunctum</name>
    <dbReference type="NCBI Taxonomy" id="1298959"/>
    <lineage>
        <taxon>Bacteria</taxon>
        <taxon>Pseudomonadati</taxon>
        <taxon>Pseudomonadota</taxon>
        <taxon>Alphaproteobacteria</taxon>
        <taxon>Caulobacterales</taxon>
        <taxon>Caulobacteraceae</taxon>
        <taxon>Phenylobacterium</taxon>
    </lineage>
</organism>
<dbReference type="EMBL" id="JBHTLQ010000011">
    <property type="protein sequence ID" value="MFD1190295.1"/>
    <property type="molecule type" value="Genomic_DNA"/>
</dbReference>
<dbReference type="RefSeq" id="WP_377353076.1">
    <property type="nucleotide sequence ID" value="NZ_JBHTLQ010000011.1"/>
</dbReference>
<sequence length="42" mass="4405">MRWITRSSGPTWVRKGAVTGRLTLAVVPVSAQPAPAMSALIA</sequence>
<reference evidence="2" key="1">
    <citation type="journal article" date="2019" name="Int. J. Syst. Evol. Microbiol.">
        <title>The Global Catalogue of Microorganisms (GCM) 10K type strain sequencing project: providing services to taxonomists for standard genome sequencing and annotation.</title>
        <authorList>
            <consortium name="The Broad Institute Genomics Platform"/>
            <consortium name="The Broad Institute Genome Sequencing Center for Infectious Disease"/>
            <person name="Wu L."/>
            <person name="Ma J."/>
        </authorList>
    </citation>
    <scope>NUCLEOTIDE SEQUENCE [LARGE SCALE GENOMIC DNA]</scope>
    <source>
        <strain evidence="2">CCUG 55074</strain>
    </source>
</reference>
<dbReference type="Proteomes" id="UP001597216">
    <property type="component" value="Unassembled WGS sequence"/>
</dbReference>
<accession>A0ABW3T3T3</accession>
<evidence type="ECO:0000313" key="2">
    <source>
        <dbReference type="Proteomes" id="UP001597216"/>
    </source>
</evidence>
<protein>
    <submittedName>
        <fullName evidence="1">Uncharacterized protein</fullName>
    </submittedName>
</protein>
<proteinExistence type="predicted"/>
<evidence type="ECO:0000313" key="1">
    <source>
        <dbReference type="EMBL" id="MFD1190295.1"/>
    </source>
</evidence>